<feature type="region of interest" description="Disordered" evidence="1">
    <location>
        <begin position="1715"/>
        <end position="1738"/>
    </location>
</feature>
<feature type="compositionally biased region" description="Polar residues" evidence="1">
    <location>
        <begin position="1779"/>
        <end position="1815"/>
    </location>
</feature>
<sequence>MVPPRLAWRCLGLQIPLFLPLICIVGGASSATVKAKSIDKETPFQPDNTTPPFINIGDQVHSFTTKRFYTDQTVKNIRQVRRQQLPVKNSKKVVINSSGEVSSLTSSQPKVLQYSLQDYNNGVETNEKDTFNYLSKYNNHRKVRDATLSPSLFTWTWLGENDETRKEVTTHLHPEVSHAETYPIRVVRPRPTFFPALHNAYTNSATHRNHYNAWSHGIENTTNFNKNTIGKNSDSDSSDELTELRNSHLVGQDSLTIQRQEQSEQHHQENGDKELISSYKNKTGSLLTSLIKTNIDQGFHYFTRDYEADEIQNKFEESKTSNLRMDHQENSTDHWDTTTETTAKEGVVVSHSLNFETNEKVKKYYTENAEDISVDQYFVTNLGHITQSKETQTSSPNTHKMVTFTDSNYGPLFYTAPYKNTPMFNEPGTITPPGRPVYFMSNKANDIKQDQSTYLMSGHLVSDISEEAYEKIEESLRHDNKIPPSSTSTPPAHLHMPVLGFREVMQYFHNLTTASPYKATEEPETIHGSISSKLTVSTDAQNQSLYSSDHDLLHEFLESPSIISEVGGAVSMDRDKVFKESALKILDQLGSNLKLNNTKTYTSDIKNTDSLTVQEDILDKISEQLFTVDQPSSVSNQDLLINNIPTKEPENHSTGAIRDSSGEHIYEMSPVIYSGSSYYATTYSVPLLPVISRNFSTTEDPKQTTDHLELLYQDNGESIKTHIPVFHGKPTDNDKSETDVTTTSYYDYGYNPVNHSQSLISIHAPDILDDNEQPIRATWPSIISINQPFSSHDITVTDNPTYYIPVSSSVQMSNMSGFLNKNPHEYSTTIKATIQDSTHTLSDLSHNREESPSRNASATEAGPSEDLATSSSFINDYMNYLLNFKVIPKIETNVENSNIYSPHNLSSVSTSHNNTQNTFPEHYILPFLDIQDTQVIQNTSDAEKQVIDYEIPYGYITTSTLNLYEQGNFDQYNNIPFISTNADDKKVPTYDELGLDMNRTQDQSVTTSLSTPLVVAANENTEAQSTSTENLATALEKFHYEQIPLITLAPSTSHDGNIHTESTGSSATTESPVTNNIQSTTKSYFECKELESLSPLIQFYSFLLPAMKNICKYFPTEESKRDEINATMQETTEKIHKNHPTTMEPENSTFEDTKETSIFDSISSLLNTDDKKILKNKYELANPNVSSTENDTITTDISSSLDSILQRYSNITSNLSYITPINLFAQSTPKSNTPLNFNTSDIPLLETQLDKYWEPLRHITAPPVLRNITLMLGLNSPTTKGESPVYLTTEETDYQQMLKSVLSKFAHKTPKQSYPPEQQTNVTKSNSYRDIILSTDDTSPFSKSIASLPEAMILESTPLDEPDDLAEFNQTVSSSTALHNSRPTLKISSSYVQTDAPDYHNNFERLQILQENEVNNITNVTDLGSHTSAESQNTRQGLWNSFTTPKIQKISFNNSIQRKEPTAQLDNMESSYIESTLVSPSLSTENNVMETTTDITDFSSSINPSGTVTEPMYNTTYYNAGLTVSNNKGSLQGNESYSLSKITDNPTTTESVWDSLYRQWITRSQSRPSTTRFFPKIIGISPNLSAIGKPSPSNPTTPTLKPITKKSTSIMASTPIPEITLYESTIPISMADEAEITFLRKHDAPDQETTTDKNFEGVLGSLWEMMKKKEDSAIEDTQTLKIFDRLESITLKNHTRDTTTGIPLYTIQNISAITASSSSDETRSTNSSPPKMGDYLSTKSKSYSNVENLFTVSDFDASQTAVTNMPSDSKKIQRRPESIYSSKANDTASKDLPSTGSSLDSNYHPNINVADTNRASENDQNDIPNRSSGIAPIRSFVRKITDQILGIPKSPNNENNPERRKVSSQSPVPRNRNNKHKTKEYTEYSTRYLRPNQRITSSGQRYWTTTPILSQSSRLLPESDSHLLYNHRPYDTYTTLQPSNRPVIIVKKKGNRYHIPVMPSADFSSFKSYTPTPDPAPGKERLTTFEPEIKTRPTSPSQFYNRMGVLPTTNIFTKSAELEFNNMDYVDQHYTSTFSPTPLNRNKFKDSKTIPSEVNSIRRKGCGAAILDRLEYLLGRELVMDQMGIGVYSAVVESMLNADCGPPGNHLDTQESENMFATLSRPPNDLGTRQVTTIEPKTFQTSTSPRYKSRDYTPPSYPKYQISPPPSTTSVSPTMGMEGWLTLDDLHEQERKDKEATEALFSRNPFLRNHKLTDEVLTLSPIAEYLLELPSPLPLVKLDTSSSEAPSSSISLTEGTVPHTSMQSTSVPHTSLKQSTPVPHTSPMQSIPVPHTSPLQSTPVPHTSPMQSTPVPHTSPMQSTVSSSGVDSSSGENTSSNVKGHSSSSSFEYYDTTTSFSSPSPFYFPTTTQVSTLTAQTDESNIFPKSSSKSESITAALHTSLKTDPSTTSVTPSKSLGDLSALSNSLKTDPSTISVTPSESLGDLSTLYNSLKTDPSTTSVAPSESLEDLSALYNSLKTDTSTTSVTPSESLGDLFALSNSLKTDSVTTSVTPSESLGILSTLSNSLKTDPSNTSVTPSESLGDLSALYNSLKTDPDNTSVTPSESLGDLSALFDSLKTDPVTTSITPSESLGDLSALSDSIKTDPDTTTVTPSESLGDLFASPNSTASSNSTHVKRSITRQLPSTKSNSHLLRRAAIGFAVLNSLASAAGE</sequence>
<feature type="compositionally biased region" description="Polar residues" evidence="1">
    <location>
        <begin position="2293"/>
        <end position="2318"/>
    </location>
</feature>
<feature type="compositionally biased region" description="Low complexity" evidence="1">
    <location>
        <begin position="1060"/>
        <end position="1071"/>
    </location>
</feature>
<keyword evidence="2" id="KW-0732">Signal</keyword>
<keyword evidence="4" id="KW-1185">Reference proteome</keyword>
<feature type="signal peptide" evidence="2">
    <location>
        <begin position="1"/>
        <end position="30"/>
    </location>
</feature>
<feature type="compositionally biased region" description="Low complexity" evidence="1">
    <location>
        <begin position="2621"/>
        <end position="2632"/>
    </location>
</feature>
<feature type="region of interest" description="Disordered" evidence="1">
    <location>
        <begin position="1846"/>
        <end position="1880"/>
    </location>
</feature>
<comment type="caution">
    <text evidence="3">The sequence shown here is derived from an EMBL/GenBank/DDBJ whole genome shotgun (WGS) entry which is preliminary data.</text>
</comment>
<feature type="compositionally biased region" description="Low complexity" evidence="1">
    <location>
        <begin position="2319"/>
        <end position="2350"/>
    </location>
</feature>
<feature type="compositionally biased region" description="Polar residues" evidence="1">
    <location>
        <begin position="1311"/>
        <end position="1327"/>
    </location>
</feature>
<feature type="region of interest" description="Disordered" evidence="1">
    <location>
        <begin position="2239"/>
        <end position="2350"/>
    </location>
</feature>
<dbReference type="EMBL" id="JAXCGZ010005874">
    <property type="protein sequence ID" value="KAK7080530.1"/>
    <property type="molecule type" value="Genomic_DNA"/>
</dbReference>
<feature type="region of interest" description="Disordered" evidence="1">
    <location>
        <begin position="2582"/>
        <end position="2639"/>
    </location>
</feature>
<feature type="region of interest" description="Disordered" evidence="1">
    <location>
        <begin position="2140"/>
        <end position="2172"/>
    </location>
</feature>
<feature type="region of interest" description="Disordered" evidence="1">
    <location>
        <begin position="2399"/>
        <end position="2438"/>
    </location>
</feature>
<feature type="compositionally biased region" description="Low complexity" evidence="1">
    <location>
        <begin position="1715"/>
        <end position="1728"/>
    </location>
</feature>
<protein>
    <submittedName>
        <fullName evidence="3">Uncharacterized protein</fullName>
    </submittedName>
</protein>
<feature type="region of interest" description="Disordered" evidence="1">
    <location>
        <begin position="1760"/>
        <end position="1830"/>
    </location>
</feature>
<feature type="compositionally biased region" description="Polar residues" evidence="1">
    <location>
        <begin position="2421"/>
        <end position="2438"/>
    </location>
</feature>
<reference evidence="3 4" key="1">
    <citation type="submission" date="2023-11" db="EMBL/GenBank/DDBJ databases">
        <title>Halocaridina rubra genome assembly.</title>
        <authorList>
            <person name="Smith C."/>
        </authorList>
    </citation>
    <scope>NUCLEOTIDE SEQUENCE [LARGE SCALE GENOMIC DNA]</scope>
    <source>
        <strain evidence="3">EP-1</strain>
        <tissue evidence="3">Whole</tissue>
    </source>
</reference>
<evidence type="ECO:0000313" key="4">
    <source>
        <dbReference type="Proteomes" id="UP001381693"/>
    </source>
</evidence>
<name>A0AAN9ACD0_HALRR</name>
<feature type="region of interest" description="Disordered" evidence="1">
    <location>
        <begin position="838"/>
        <end position="866"/>
    </location>
</feature>
<feature type="compositionally biased region" description="Basic and acidic residues" evidence="1">
    <location>
        <begin position="1768"/>
        <end position="1777"/>
    </location>
</feature>
<evidence type="ECO:0000256" key="2">
    <source>
        <dbReference type="SAM" id="SignalP"/>
    </source>
</evidence>
<organism evidence="3 4">
    <name type="scientific">Halocaridina rubra</name>
    <name type="common">Hawaiian red shrimp</name>
    <dbReference type="NCBI Taxonomy" id="373956"/>
    <lineage>
        <taxon>Eukaryota</taxon>
        <taxon>Metazoa</taxon>
        <taxon>Ecdysozoa</taxon>
        <taxon>Arthropoda</taxon>
        <taxon>Crustacea</taxon>
        <taxon>Multicrustacea</taxon>
        <taxon>Malacostraca</taxon>
        <taxon>Eumalacostraca</taxon>
        <taxon>Eucarida</taxon>
        <taxon>Decapoda</taxon>
        <taxon>Pleocyemata</taxon>
        <taxon>Caridea</taxon>
        <taxon>Atyoidea</taxon>
        <taxon>Atyidae</taxon>
        <taxon>Halocaridina</taxon>
    </lineage>
</organism>
<proteinExistence type="predicted"/>
<feature type="region of interest" description="Disordered" evidence="1">
    <location>
        <begin position="1051"/>
        <end position="1074"/>
    </location>
</feature>
<feature type="compositionally biased region" description="Polar residues" evidence="1">
    <location>
        <begin position="2400"/>
        <end position="2414"/>
    </location>
</feature>
<evidence type="ECO:0000256" key="1">
    <source>
        <dbReference type="SAM" id="MobiDB-lite"/>
    </source>
</evidence>
<feature type="compositionally biased region" description="Low complexity" evidence="1">
    <location>
        <begin position="2239"/>
        <end position="2251"/>
    </location>
</feature>
<gene>
    <name evidence="3" type="ORF">SK128_001357</name>
</gene>
<feature type="region of interest" description="Disordered" evidence="1">
    <location>
        <begin position="1307"/>
        <end position="1327"/>
    </location>
</feature>
<dbReference type="Proteomes" id="UP001381693">
    <property type="component" value="Unassembled WGS sequence"/>
</dbReference>
<evidence type="ECO:0000313" key="3">
    <source>
        <dbReference type="EMBL" id="KAK7080530.1"/>
    </source>
</evidence>
<feature type="compositionally biased region" description="Polar residues" evidence="1">
    <location>
        <begin position="2252"/>
        <end position="2285"/>
    </location>
</feature>
<accession>A0AAN9ACD0</accession>
<feature type="chain" id="PRO_5042938914" evidence="2">
    <location>
        <begin position="31"/>
        <end position="2671"/>
    </location>
</feature>